<feature type="non-terminal residue" evidence="3">
    <location>
        <position position="1"/>
    </location>
</feature>
<feature type="domain" description="FAD dependent oxidoreductase" evidence="2">
    <location>
        <begin position="2"/>
        <end position="170"/>
    </location>
</feature>
<dbReference type="SUPFAM" id="SSF51905">
    <property type="entry name" value="FAD/NAD(P)-binding domain"/>
    <property type="match status" value="1"/>
</dbReference>
<comment type="similarity">
    <text evidence="1">Belongs to the carotenoid/retinoid oxidoreductase family.</text>
</comment>
<dbReference type="Proteomes" id="UP001190700">
    <property type="component" value="Unassembled WGS sequence"/>
</dbReference>
<evidence type="ECO:0000259" key="2">
    <source>
        <dbReference type="Pfam" id="PF01266"/>
    </source>
</evidence>
<dbReference type="PANTHER" id="PTHR10668:SF103">
    <property type="entry name" value="PYRIDINE NUCLEOTIDE-DISULFIDE OXIDOREDUCTASE DOMAIN-CONTAINING PROTEIN 2"/>
    <property type="match status" value="1"/>
</dbReference>
<keyword evidence="4" id="KW-1185">Reference proteome</keyword>
<evidence type="ECO:0000256" key="1">
    <source>
        <dbReference type="ARBA" id="ARBA00006046"/>
    </source>
</evidence>
<dbReference type="InterPro" id="IPR006076">
    <property type="entry name" value="FAD-dep_OxRdtase"/>
</dbReference>
<sequence length="267" mass="28943">RDVIIIGGGHNGLVSAAYLARRGLDVCVLERRHLVGGAAVTEEMVPGFKFSRASYLAGLLRPQIIEDLQLAKYGFKYLPRDPSSFTPTHTDGPLGGKYLMLGSDGQKNWESIAQFSRKDADAYEKYEEFLGQVREVVTPLLDGPPPNPFEGGYHEKMATMRQASKLLSAAFRNRQVLVPFYELLTAPASHILDRWFESEILKATLATDAVIGAMAAPSQAGSAYVLLHHVMGEAAGKKGVWAYVEGGMGSISNAIAQSAQVHLRAPG</sequence>
<dbReference type="AlphaFoldDB" id="A0AAE0KNS6"/>
<dbReference type="Pfam" id="PF01266">
    <property type="entry name" value="DAO"/>
    <property type="match status" value="1"/>
</dbReference>
<evidence type="ECO:0000313" key="3">
    <source>
        <dbReference type="EMBL" id="KAK3255004.1"/>
    </source>
</evidence>
<protein>
    <recommendedName>
        <fullName evidence="2">FAD dependent oxidoreductase domain-containing protein</fullName>
    </recommendedName>
</protein>
<accession>A0AAE0KNS6</accession>
<organism evidence="3 4">
    <name type="scientific">Cymbomonas tetramitiformis</name>
    <dbReference type="NCBI Taxonomy" id="36881"/>
    <lineage>
        <taxon>Eukaryota</taxon>
        <taxon>Viridiplantae</taxon>
        <taxon>Chlorophyta</taxon>
        <taxon>Pyramimonadophyceae</taxon>
        <taxon>Pyramimonadales</taxon>
        <taxon>Pyramimonadaceae</taxon>
        <taxon>Cymbomonas</taxon>
    </lineage>
</organism>
<dbReference type="PANTHER" id="PTHR10668">
    <property type="entry name" value="PHYTOENE DEHYDROGENASE"/>
    <property type="match status" value="1"/>
</dbReference>
<dbReference type="EMBL" id="LGRX02022927">
    <property type="protein sequence ID" value="KAK3255004.1"/>
    <property type="molecule type" value="Genomic_DNA"/>
</dbReference>
<dbReference type="InterPro" id="IPR036188">
    <property type="entry name" value="FAD/NAD-bd_sf"/>
</dbReference>
<name>A0AAE0KNS6_9CHLO</name>
<gene>
    <name evidence="3" type="ORF">CYMTET_35801</name>
</gene>
<comment type="caution">
    <text evidence="3">The sequence shown here is derived from an EMBL/GenBank/DDBJ whole genome shotgun (WGS) entry which is preliminary data.</text>
</comment>
<dbReference type="Gene3D" id="3.50.50.60">
    <property type="entry name" value="FAD/NAD(P)-binding domain"/>
    <property type="match status" value="1"/>
</dbReference>
<reference evidence="3 4" key="1">
    <citation type="journal article" date="2015" name="Genome Biol. Evol.">
        <title>Comparative Genomics of a Bacterivorous Green Alga Reveals Evolutionary Causalities and Consequences of Phago-Mixotrophic Mode of Nutrition.</title>
        <authorList>
            <person name="Burns J.A."/>
            <person name="Paasch A."/>
            <person name="Narechania A."/>
            <person name="Kim E."/>
        </authorList>
    </citation>
    <scope>NUCLEOTIDE SEQUENCE [LARGE SCALE GENOMIC DNA]</scope>
    <source>
        <strain evidence="3 4">PLY_AMNH</strain>
    </source>
</reference>
<evidence type="ECO:0000313" key="4">
    <source>
        <dbReference type="Proteomes" id="UP001190700"/>
    </source>
</evidence>
<proteinExistence type="inferred from homology"/>